<dbReference type="CDD" id="cd07987">
    <property type="entry name" value="LPLAT_MGAT-like"/>
    <property type="match status" value="1"/>
</dbReference>
<comment type="pathway">
    <text evidence="3">Lipid metabolism.</text>
</comment>
<dbReference type="UniPathway" id="UPA00282"/>
<evidence type="ECO:0000256" key="3">
    <source>
        <dbReference type="ARBA" id="ARBA00005189"/>
    </source>
</evidence>
<keyword evidence="12 16" id="KW-0443">Lipid metabolism</keyword>
<dbReference type="GO" id="GO:0006071">
    <property type="term" value="P:glycerol metabolic process"/>
    <property type="evidence" value="ECO:0007669"/>
    <property type="project" value="UniProtKB-UniRule"/>
</dbReference>
<keyword evidence="11 16" id="KW-1133">Transmembrane helix</keyword>
<dbReference type="Pfam" id="PF03982">
    <property type="entry name" value="DAGAT"/>
    <property type="match status" value="1"/>
</dbReference>
<sequence length="376" mass="42624">MILTTTTTATTTRDSALDATSTATTSRRENKNALWGDHETSKESSMAPLSLPFKRRLEMGSIVMWHCSSFYLMGFFFYNWTRPFLLPLAVIYLIYMVLDRSPERGGRPIPWIRRWSLWKHMAEYFPIQIIKEQDLDPAGNYLFGYHPHGIFCFGAVSMFCTEGSGFSRLFPGIGIRLATLSVTFLLPLYRDLILSLGFCSASRRSCEYILNSGPGQSLGIVVGGAGEALVSSPGATRLILKKRLGFIRLAIRQQASLVPVFAFGESDLYNQHDLTKGSVLDNLRTFVKDTCGISFPLFYGRGIFNYDFGFIPYRKQVTIIVGKPISVPKMEMGRSEPTQEQLLEVQDQYIKALTGIYDRYKDRYAQDRHHDLEFIA</sequence>
<dbReference type="STRING" id="4829.A0A163JCY8"/>
<evidence type="ECO:0000256" key="16">
    <source>
        <dbReference type="RuleBase" id="RU367023"/>
    </source>
</evidence>
<dbReference type="InterPro" id="IPR007130">
    <property type="entry name" value="DAGAT"/>
</dbReference>
<keyword evidence="10 16" id="KW-0256">Endoplasmic reticulum</keyword>
<keyword evidence="7" id="KW-0808">Transferase</keyword>
<name>A0A163JCY8_ABSGL</name>
<evidence type="ECO:0000256" key="11">
    <source>
        <dbReference type="ARBA" id="ARBA00022989"/>
    </source>
</evidence>
<feature type="compositionally biased region" description="Basic and acidic residues" evidence="17">
    <location>
        <begin position="26"/>
        <end position="40"/>
    </location>
</feature>
<comment type="function">
    <text evidence="16">Catalyzes the terminal and only committed step in triacylglycerol synthesis by using diacylglycerol and fatty acyl CoA as substrates.</text>
</comment>
<organism evidence="18">
    <name type="scientific">Absidia glauca</name>
    <name type="common">Pin mould</name>
    <dbReference type="NCBI Taxonomy" id="4829"/>
    <lineage>
        <taxon>Eukaryota</taxon>
        <taxon>Fungi</taxon>
        <taxon>Fungi incertae sedis</taxon>
        <taxon>Mucoromycota</taxon>
        <taxon>Mucoromycotina</taxon>
        <taxon>Mucoromycetes</taxon>
        <taxon>Mucorales</taxon>
        <taxon>Cunninghamellaceae</taxon>
        <taxon>Absidia</taxon>
    </lineage>
</organism>
<protein>
    <recommendedName>
        <fullName evidence="5 16">Diacylglycerol O-acyltransferase</fullName>
        <ecNumber evidence="5 16">2.3.1.20</ecNumber>
    </recommendedName>
</protein>
<dbReference type="PANTHER" id="PTHR12317">
    <property type="entry name" value="DIACYLGLYCEROL O-ACYLTRANSFERASE"/>
    <property type="match status" value="1"/>
</dbReference>
<keyword evidence="14 16" id="KW-0012">Acyltransferase</keyword>
<feature type="compositionally biased region" description="Low complexity" evidence="17">
    <location>
        <begin position="1"/>
        <end position="25"/>
    </location>
</feature>
<dbReference type="EMBL" id="LT552109">
    <property type="protein sequence ID" value="SAL98462.1"/>
    <property type="molecule type" value="Genomic_DNA"/>
</dbReference>
<evidence type="ECO:0000256" key="17">
    <source>
        <dbReference type="SAM" id="MobiDB-lite"/>
    </source>
</evidence>
<evidence type="ECO:0000313" key="19">
    <source>
        <dbReference type="Proteomes" id="UP000078561"/>
    </source>
</evidence>
<keyword evidence="6 16" id="KW-0444">Lipid biosynthesis</keyword>
<comment type="subcellular location">
    <subcellularLocation>
        <location evidence="1 16">Endoplasmic reticulum membrane</location>
        <topology evidence="1 16">Multi-pass membrane protein</topology>
    </subcellularLocation>
</comment>
<evidence type="ECO:0000256" key="13">
    <source>
        <dbReference type="ARBA" id="ARBA00023136"/>
    </source>
</evidence>
<proteinExistence type="inferred from homology"/>
<dbReference type="PANTHER" id="PTHR12317:SF0">
    <property type="entry name" value="ACYLTRANSFERASE"/>
    <property type="match status" value="1"/>
</dbReference>
<dbReference type="OrthoDB" id="264532at2759"/>
<evidence type="ECO:0000256" key="9">
    <source>
        <dbReference type="ARBA" id="ARBA00022798"/>
    </source>
</evidence>
<evidence type="ECO:0000256" key="7">
    <source>
        <dbReference type="ARBA" id="ARBA00022679"/>
    </source>
</evidence>
<feature type="region of interest" description="Disordered" evidence="17">
    <location>
        <begin position="1"/>
        <end position="40"/>
    </location>
</feature>
<comment type="caution">
    <text evidence="16">Lacks conserved residue(s) required for the propagation of feature annotation.</text>
</comment>
<evidence type="ECO:0000256" key="10">
    <source>
        <dbReference type="ARBA" id="ARBA00022824"/>
    </source>
</evidence>
<dbReference type="GO" id="GO:0005789">
    <property type="term" value="C:endoplasmic reticulum membrane"/>
    <property type="evidence" value="ECO:0007669"/>
    <property type="project" value="UniProtKB-SubCell"/>
</dbReference>
<evidence type="ECO:0000256" key="8">
    <source>
        <dbReference type="ARBA" id="ARBA00022692"/>
    </source>
</evidence>
<comment type="pathway">
    <text evidence="2 16">Glycerolipid metabolism; triacylglycerol biosynthesis.</text>
</comment>
<keyword evidence="8 16" id="KW-0812">Transmembrane</keyword>
<keyword evidence="19" id="KW-1185">Reference proteome</keyword>
<evidence type="ECO:0000313" key="18">
    <source>
        <dbReference type="EMBL" id="SAL98462.1"/>
    </source>
</evidence>
<evidence type="ECO:0000256" key="4">
    <source>
        <dbReference type="ARBA" id="ARBA00005420"/>
    </source>
</evidence>
<dbReference type="AlphaFoldDB" id="A0A163JCY8"/>
<dbReference type="GO" id="GO:0019432">
    <property type="term" value="P:triglyceride biosynthetic process"/>
    <property type="evidence" value="ECO:0007669"/>
    <property type="project" value="UniProtKB-UniRule"/>
</dbReference>
<evidence type="ECO:0000256" key="1">
    <source>
        <dbReference type="ARBA" id="ARBA00004477"/>
    </source>
</evidence>
<evidence type="ECO:0000256" key="2">
    <source>
        <dbReference type="ARBA" id="ARBA00004771"/>
    </source>
</evidence>
<feature type="transmembrane region" description="Helical" evidence="16">
    <location>
        <begin position="84"/>
        <end position="101"/>
    </location>
</feature>
<evidence type="ECO:0000256" key="6">
    <source>
        <dbReference type="ARBA" id="ARBA00022516"/>
    </source>
</evidence>
<dbReference type="Proteomes" id="UP000078561">
    <property type="component" value="Unassembled WGS sequence"/>
</dbReference>
<evidence type="ECO:0000256" key="12">
    <source>
        <dbReference type="ARBA" id="ARBA00023098"/>
    </source>
</evidence>
<keyword evidence="13 16" id="KW-0472">Membrane</keyword>
<dbReference type="GO" id="GO:0004144">
    <property type="term" value="F:diacylglycerol O-acyltransferase activity"/>
    <property type="evidence" value="ECO:0007669"/>
    <property type="project" value="UniProtKB-UniRule"/>
</dbReference>
<evidence type="ECO:0000256" key="5">
    <source>
        <dbReference type="ARBA" id="ARBA00013244"/>
    </source>
</evidence>
<accession>A0A163JCY8</accession>
<evidence type="ECO:0000256" key="14">
    <source>
        <dbReference type="ARBA" id="ARBA00023315"/>
    </source>
</evidence>
<comment type="catalytic activity">
    <reaction evidence="15 16">
        <text>an acyl-CoA + a 1,2-diacyl-sn-glycerol = a triacyl-sn-glycerol + CoA</text>
        <dbReference type="Rhea" id="RHEA:10868"/>
        <dbReference type="ChEBI" id="CHEBI:17815"/>
        <dbReference type="ChEBI" id="CHEBI:57287"/>
        <dbReference type="ChEBI" id="CHEBI:58342"/>
        <dbReference type="ChEBI" id="CHEBI:64615"/>
        <dbReference type="EC" id="2.3.1.20"/>
    </reaction>
</comment>
<gene>
    <name evidence="18" type="primary">ABSGL_03999.1 scaffold 4782</name>
</gene>
<dbReference type="OMA" id="RSQWMRR"/>
<dbReference type="EC" id="2.3.1.20" evidence="5 16"/>
<comment type="similarity">
    <text evidence="4 16">Belongs to the diacylglycerol acyltransferase family.</text>
</comment>
<dbReference type="InParanoid" id="A0A163JCY8"/>
<keyword evidence="9" id="KW-0319">Glycerol metabolism</keyword>
<evidence type="ECO:0000256" key="15">
    <source>
        <dbReference type="ARBA" id="ARBA00048109"/>
    </source>
</evidence>
<reference evidence="18" key="1">
    <citation type="submission" date="2016-04" db="EMBL/GenBank/DDBJ databases">
        <authorList>
            <person name="Evans L.H."/>
            <person name="Alamgir A."/>
            <person name="Owens N."/>
            <person name="Weber N.D."/>
            <person name="Virtaneva K."/>
            <person name="Barbian K."/>
            <person name="Babar A."/>
            <person name="Rosenke K."/>
        </authorList>
    </citation>
    <scope>NUCLEOTIDE SEQUENCE [LARGE SCALE GENOMIC DNA]</scope>
    <source>
        <strain evidence="18">CBS 101.48</strain>
    </source>
</reference>